<dbReference type="PROSITE" id="PS50005">
    <property type="entry name" value="TPR"/>
    <property type="match status" value="1"/>
</dbReference>
<accession>A0A5N8WH75</accession>
<dbReference type="GO" id="GO:0043531">
    <property type="term" value="F:ADP binding"/>
    <property type="evidence" value="ECO:0007669"/>
    <property type="project" value="InterPro"/>
</dbReference>
<evidence type="ECO:0000256" key="1">
    <source>
        <dbReference type="PROSITE-ProRule" id="PRU00339"/>
    </source>
</evidence>
<reference evidence="4 5" key="1">
    <citation type="submission" date="2019-07" db="EMBL/GenBank/DDBJ databases">
        <title>New species of Amycolatopsis and Streptomyces.</title>
        <authorList>
            <person name="Duangmal K."/>
            <person name="Teo W.F.A."/>
            <person name="Lipun K."/>
        </authorList>
    </citation>
    <scope>NUCLEOTIDE SEQUENCE [LARGE SCALE GENOMIC DNA]</scope>
    <source>
        <strain evidence="4 5">TISTR 2346</strain>
    </source>
</reference>
<dbReference type="SUPFAM" id="SSF48452">
    <property type="entry name" value="TPR-like"/>
    <property type="match status" value="2"/>
</dbReference>
<organism evidence="4 5">
    <name type="scientific">Streptomyces phyllanthi</name>
    <dbReference type="NCBI Taxonomy" id="1803180"/>
    <lineage>
        <taxon>Bacteria</taxon>
        <taxon>Bacillati</taxon>
        <taxon>Actinomycetota</taxon>
        <taxon>Actinomycetes</taxon>
        <taxon>Kitasatosporales</taxon>
        <taxon>Streptomycetaceae</taxon>
        <taxon>Streptomyces</taxon>
    </lineage>
</organism>
<feature type="compositionally biased region" description="Basic residues" evidence="2">
    <location>
        <begin position="1"/>
        <end position="19"/>
    </location>
</feature>
<dbReference type="SMART" id="SM00028">
    <property type="entry name" value="TPR"/>
    <property type="match status" value="5"/>
</dbReference>
<dbReference type="Proteomes" id="UP000326979">
    <property type="component" value="Unassembled WGS sequence"/>
</dbReference>
<evidence type="ECO:0000313" key="4">
    <source>
        <dbReference type="EMBL" id="MPY45858.1"/>
    </source>
</evidence>
<feature type="region of interest" description="Disordered" evidence="2">
    <location>
        <begin position="748"/>
        <end position="768"/>
    </location>
</feature>
<dbReference type="InterPro" id="IPR019734">
    <property type="entry name" value="TPR_rpt"/>
</dbReference>
<dbReference type="InterPro" id="IPR011990">
    <property type="entry name" value="TPR-like_helical_dom_sf"/>
</dbReference>
<dbReference type="Gene3D" id="1.25.40.10">
    <property type="entry name" value="Tetratricopeptide repeat domain"/>
    <property type="match status" value="2"/>
</dbReference>
<evidence type="ECO:0000313" key="5">
    <source>
        <dbReference type="Proteomes" id="UP000326979"/>
    </source>
</evidence>
<dbReference type="RefSeq" id="WP_152791014.1">
    <property type="nucleotide sequence ID" value="NZ_JBHUMN010000013.1"/>
</dbReference>
<protein>
    <submittedName>
        <fullName evidence="4">Tetratricopeptide repeat protein</fullName>
    </submittedName>
</protein>
<dbReference type="PANTHER" id="PTHR47691:SF3">
    <property type="entry name" value="HTH-TYPE TRANSCRIPTIONAL REGULATOR RV0890C-RELATED"/>
    <property type="match status" value="1"/>
</dbReference>
<proteinExistence type="predicted"/>
<dbReference type="InterPro" id="IPR027417">
    <property type="entry name" value="P-loop_NTPase"/>
</dbReference>
<dbReference type="OrthoDB" id="3349744at2"/>
<dbReference type="Gene3D" id="3.40.50.300">
    <property type="entry name" value="P-loop containing nucleotide triphosphate hydrolases"/>
    <property type="match status" value="1"/>
</dbReference>
<sequence>MGARKTSGKRKSGGKKGKRPGQGQRTGSSFAGASFERSQVLGSGTQTTKINVQAYAAVPTALNSLPGLPQEFTGREDEIARILTMLAPGSSSGAAVGSVAGLPGVGKTTLAHAVGHAALGKGWFTGVQTVNLRGYDPTPVPPEDALEALLRALGVAAEHIPPTLDEREGLYRSQLDALAREEQRVLILADNASTSDQVRPLLPARHHAVLVTSRHTLPGVGARLFNLHPLQPDAAVDLLHQRLEVADPDDRRVEDEPAAAEELAALCGYLPLALQIAAALLADDPGQPLSERVRMLTDAGTRLGGLDDGERNLRAVFDECLTRLTHQQADLYRLLGLHLGPDISTPAAAALTGQPVDKITPLLRQLVQARLLAQNSQARDRWSMHDLLRVHAQEQARVTMDRDRVPRRRYEQARSRLTDHYVRHAEAADTHLRPPGGAVSTLFASREQALAWFDAERENLLATTHAHARTQTALDLGFALGRYLDWRRRLQDAVTVRAHALEACQVLGDALNLAGAWNNLGSALEELGRHTEALDAHQTALRIFQQTGDTHGQADAWNSLGIALGELKRHTEAHDAHQTALDLYQQTGDTRSKAMAWNNLGTELGELKRHTEAHDAHQTALDLYQQTSDAHGQAVAWNSLGIALGELKRHTEAHDAHQTALDLYQQTDDTHGQAMAWNNLGSACRNLERYAEAIKAGETAIAMLTQVEDWARAGEAWAEFATTLNASGAEPSRGREAWEQSATAYIRAGDDEAAATSRAKVENPPPGT</sequence>
<dbReference type="InterPro" id="IPR003593">
    <property type="entry name" value="AAA+_ATPase"/>
</dbReference>
<dbReference type="AlphaFoldDB" id="A0A5N8WH75"/>
<evidence type="ECO:0000256" key="2">
    <source>
        <dbReference type="SAM" id="MobiDB-lite"/>
    </source>
</evidence>
<dbReference type="PRINTS" id="PR00364">
    <property type="entry name" value="DISEASERSIST"/>
</dbReference>
<dbReference type="PANTHER" id="PTHR47691">
    <property type="entry name" value="REGULATOR-RELATED"/>
    <property type="match status" value="1"/>
</dbReference>
<evidence type="ECO:0000259" key="3">
    <source>
        <dbReference type="SMART" id="SM00382"/>
    </source>
</evidence>
<feature type="repeat" description="TPR" evidence="1">
    <location>
        <begin position="514"/>
        <end position="547"/>
    </location>
</feature>
<comment type="caution">
    <text evidence="4">The sequence shown here is derived from an EMBL/GenBank/DDBJ whole genome shotgun (WGS) entry which is preliminary data.</text>
</comment>
<keyword evidence="5" id="KW-1185">Reference proteome</keyword>
<gene>
    <name evidence="4" type="ORF">FNH04_39945</name>
</gene>
<dbReference type="Pfam" id="PF13424">
    <property type="entry name" value="TPR_12"/>
    <property type="match status" value="2"/>
</dbReference>
<feature type="domain" description="AAA+ ATPase" evidence="3">
    <location>
        <begin position="93"/>
        <end position="249"/>
    </location>
</feature>
<dbReference type="EMBL" id="VJZE01000525">
    <property type="protein sequence ID" value="MPY45858.1"/>
    <property type="molecule type" value="Genomic_DNA"/>
</dbReference>
<feature type="region of interest" description="Disordered" evidence="2">
    <location>
        <begin position="1"/>
        <end position="34"/>
    </location>
</feature>
<dbReference type="SUPFAM" id="SSF52540">
    <property type="entry name" value="P-loop containing nucleoside triphosphate hydrolases"/>
    <property type="match status" value="1"/>
</dbReference>
<dbReference type="SMART" id="SM00382">
    <property type="entry name" value="AAA"/>
    <property type="match status" value="1"/>
</dbReference>
<keyword evidence="1" id="KW-0802">TPR repeat</keyword>
<name>A0A5N8WH75_9ACTN</name>